<feature type="signal peptide" evidence="3">
    <location>
        <begin position="1"/>
        <end position="31"/>
    </location>
</feature>
<name>A8F0F7_RICM5</name>
<proteinExistence type="predicted"/>
<feature type="region of interest" description="Disordered" evidence="2">
    <location>
        <begin position="114"/>
        <end position="139"/>
    </location>
</feature>
<dbReference type="AlphaFoldDB" id="A8F0F7"/>
<feature type="coiled-coil region" evidence="1">
    <location>
        <begin position="84"/>
        <end position="111"/>
    </location>
</feature>
<keyword evidence="3" id="KW-0732">Signal</keyword>
<evidence type="ECO:0000313" key="4">
    <source>
        <dbReference type="EMBL" id="ABV84393.1"/>
    </source>
</evidence>
<accession>A8F0F7</accession>
<evidence type="ECO:0000256" key="3">
    <source>
        <dbReference type="SAM" id="SignalP"/>
    </source>
</evidence>
<evidence type="ECO:0000256" key="1">
    <source>
        <dbReference type="SAM" id="Coils"/>
    </source>
</evidence>
<reference evidence="4 5" key="1">
    <citation type="journal article" date="2007" name="Genome Res.">
        <title>Lateral gene transfer between obligate intracellular bacteria: evidence from the Rickettsia massiliae genome.</title>
        <authorList>
            <person name="Blanc G."/>
            <person name="Ogata H."/>
            <person name="Robert C."/>
            <person name="Audic S."/>
            <person name="Claverie J.-M."/>
            <person name="Raoult D."/>
        </authorList>
    </citation>
    <scope>NUCLEOTIDE SEQUENCE [LARGE SCALE GENOMIC DNA]</scope>
    <source>
        <strain evidence="5">Mtu5</strain>
    </source>
</reference>
<keyword evidence="5" id="KW-1185">Reference proteome</keyword>
<feature type="compositionally biased region" description="Polar residues" evidence="2">
    <location>
        <begin position="114"/>
        <end position="130"/>
    </location>
</feature>
<organism evidence="4 5">
    <name type="scientific">Rickettsia massiliae (strain Mtu5)</name>
    <dbReference type="NCBI Taxonomy" id="416276"/>
    <lineage>
        <taxon>Bacteria</taxon>
        <taxon>Pseudomonadati</taxon>
        <taxon>Pseudomonadota</taxon>
        <taxon>Alphaproteobacteria</taxon>
        <taxon>Rickettsiales</taxon>
        <taxon>Rickettsiaceae</taxon>
        <taxon>Rickettsieae</taxon>
        <taxon>Rickettsia</taxon>
        <taxon>spotted fever group</taxon>
    </lineage>
</organism>
<keyword evidence="1" id="KW-0175">Coiled coil</keyword>
<gene>
    <name evidence="4" type="ordered locus">RMA_0083</name>
</gene>
<protein>
    <recommendedName>
        <fullName evidence="6">Lipoprotein</fullName>
    </recommendedName>
</protein>
<dbReference type="PROSITE" id="PS51257">
    <property type="entry name" value="PROKAR_LIPOPROTEIN"/>
    <property type="match status" value="1"/>
</dbReference>
<sequence length="139" mass="15837">MVYLSRIRLKVYMIKKIIFGITILLSTSCFANSTTSDGSKKDAAKTNDVTTQKIIDDFSAYAGTIKPEVREEIQKYRVAIVKINKKKRELYNSLSKEAQNFLAEQQKYKQKLSISKLTAENDQKNNTADSNDNKSKDTK</sequence>
<dbReference type="Proteomes" id="UP000001311">
    <property type="component" value="Chromosome"/>
</dbReference>
<feature type="chain" id="PRO_5002719077" description="Lipoprotein" evidence="3">
    <location>
        <begin position="32"/>
        <end position="139"/>
    </location>
</feature>
<evidence type="ECO:0000256" key="2">
    <source>
        <dbReference type="SAM" id="MobiDB-lite"/>
    </source>
</evidence>
<dbReference type="EMBL" id="CP000683">
    <property type="protein sequence ID" value="ABV84393.1"/>
    <property type="molecule type" value="Genomic_DNA"/>
</dbReference>
<dbReference type="HOGENOM" id="CLU_1968884_0_0_5"/>
<dbReference type="KEGG" id="rms:RMA_0083"/>
<evidence type="ECO:0008006" key="6">
    <source>
        <dbReference type="Google" id="ProtNLM"/>
    </source>
</evidence>
<evidence type="ECO:0000313" key="5">
    <source>
        <dbReference type="Proteomes" id="UP000001311"/>
    </source>
</evidence>